<dbReference type="STRING" id="1117647.M5M_06980"/>
<dbReference type="SUPFAM" id="SSF54637">
    <property type="entry name" value="Thioesterase/thiol ester dehydrase-isomerase"/>
    <property type="match status" value="1"/>
</dbReference>
<dbReference type="Proteomes" id="UP000000466">
    <property type="component" value="Chromosome"/>
</dbReference>
<dbReference type="PIRSF" id="PIRSF030962">
    <property type="entry name" value="Dehydrase_ECs4332_prd"/>
    <property type="match status" value="1"/>
</dbReference>
<dbReference type="EMBL" id="CP003746">
    <property type="protein sequence ID" value="AFU98591.1"/>
    <property type="molecule type" value="Genomic_DNA"/>
</dbReference>
<dbReference type="InterPro" id="IPR016962">
    <property type="entry name" value="Dehydrase_ECs4332_prd"/>
</dbReference>
<dbReference type="Pfam" id="PF22818">
    <property type="entry name" value="ApeI-like"/>
    <property type="match status" value="1"/>
</dbReference>
<dbReference type="InterPro" id="IPR054545">
    <property type="entry name" value="ApeI-like"/>
</dbReference>
<evidence type="ECO:0000313" key="3">
    <source>
        <dbReference type="Proteomes" id="UP000000466"/>
    </source>
</evidence>
<name>K4KHT5_SIMAS</name>
<keyword evidence="2" id="KW-0436">Ligase</keyword>
<evidence type="ECO:0000259" key="1">
    <source>
        <dbReference type="Pfam" id="PF22818"/>
    </source>
</evidence>
<dbReference type="KEGG" id="saga:M5M_06980"/>
<dbReference type="HOGENOM" id="CLU_078912_5_1_6"/>
<reference evidence="2 3" key="1">
    <citation type="journal article" date="2013" name="Genome Announc.">
        <title>Complete genome sequence of Simiduia agarivorans SA1(T), a marine bacterium able to degrade a variety of polysaccharides.</title>
        <authorList>
            <person name="Lin S.Y."/>
            <person name="Shieh W.Y."/>
            <person name="Chen J.S."/>
            <person name="Tang S.L."/>
        </authorList>
    </citation>
    <scope>NUCLEOTIDE SEQUENCE [LARGE SCALE GENOMIC DNA]</scope>
    <source>
        <strain evidence="3">DSM 21679 / JCM 13881 / BCRC 17597 / SA1</strain>
    </source>
</reference>
<dbReference type="Gene3D" id="3.10.129.10">
    <property type="entry name" value="Hotdog Thioesterase"/>
    <property type="match status" value="1"/>
</dbReference>
<feature type="domain" description="ApeI dehydratase-like" evidence="1">
    <location>
        <begin position="19"/>
        <end position="116"/>
    </location>
</feature>
<dbReference type="AlphaFoldDB" id="K4KHT5"/>
<evidence type="ECO:0000313" key="2">
    <source>
        <dbReference type="EMBL" id="AFU98591.1"/>
    </source>
</evidence>
<sequence>MADKPLMPRIELQDGPASDVCRLRLRIEDDLFWFDGHFPDTPILPGVVQMNWARQLGFALWPECEWIRRASNLEVVKFQQVVRPGDSVELVLTLERDRQRLGFAYSAGEKHYSSGRLVVVA</sequence>
<proteinExistence type="predicted"/>
<accession>K4KHT5</accession>
<dbReference type="RefSeq" id="WP_015046764.1">
    <property type="nucleotide sequence ID" value="NC_018868.3"/>
</dbReference>
<dbReference type="GO" id="GO:0016874">
    <property type="term" value="F:ligase activity"/>
    <property type="evidence" value="ECO:0007669"/>
    <property type="project" value="UniProtKB-KW"/>
</dbReference>
<organism evidence="2 3">
    <name type="scientific">Simiduia agarivorans (strain DSM 21679 / JCM 13881 / BCRC 17597 / SA1)</name>
    <dbReference type="NCBI Taxonomy" id="1117647"/>
    <lineage>
        <taxon>Bacteria</taxon>
        <taxon>Pseudomonadati</taxon>
        <taxon>Pseudomonadota</taxon>
        <taxon>Gammaproteobacteria</taxon>
        <taxon>Cellvibrionales</taxon>
        <taxon>Cellvibrionaceae</taxon>
        <taxon>Simiduia</taxon>
    </lineage>
</organism>
<gene>
    <name evidence="2" type="ordered locus">M5M_06980</name>
</gene>
<keyword evidence="3" id="KW-1185">Reference proteome</keyword>
<protein>
    <submittedName>
        <fullName evidence="2">AMP-dependent synthetase and ligase</fullName>
    </submittedName>
</protein>
<dbReference type="eggNOG" id="COG0764">
    <property type="taxonomic scope" value="Bacteria"/>
</dbReference>
<dbReference type="InterPro" id="IPR029069">
    <property type="entry name" value="HotDog_dom_sf"/>
</dbReference>